<feature type="signal peptide" evidence="3">
    <location>
        <begin position="1"/>
        <end position="19"/>
    </location>
</feature>
<evidence type="ECO:0000313" key="5">
    <source>
        <dbReference type="EMBL" id="MES1918499.1"/>
    </source>
</evidence>
<evidence type="ECO:0000313" key="6">
    <source>
        <dbReference type="Proteomes" id="UP001439008"/>
    </source>
</evidence>
<proteinExistence type="predicted"/>
<dbReference type="CDD" id="cd00325">
    <property type="entry name" value="chitinase_GH19"/>
    <property type="match status" value="1"/>
</dbReference>
<evidence type="ECO:0000256" key="2">
    <source>
        <dbReference type="ARBA" id="ARBA00023157"/>
    </source>
</evidence>
<feature type="domain" description="Glycoside hydrolase family 19 catalytic" evidence="4">
    <location>
        <begin position="48"/>
        <end position="279"/>
    </location>
</feature>
<evidence type="ECO:0000256" key="3">
    <source>
        <dbReference type="SAM" id="SignalP"/>
    </source>
</evidence>
<sequence length="286" mass="32319">MVSKIILLFLTNILIMVQSDSINQEVDGDLKYDIKTLISEKDWSTLFPVQGIRGCHGAELLSHKNFVAAVEEVWAKGSKFLRSKNMQQNRVELAAFLAQTSHETTGGYDGAKPPRYFWGYCFPTEISHANKYCSEASAATCKANHYDCKCVPGKAYYGRGPIMLSWNYNYGKFSQSYFKDNRLMANPDLLEKKGDIAFIAAIWFWSTPDYSKPSCHDVILGITKPSDVRGRDVGFGLLTDIINGGLECGHGNDKRENDRIGFYNHYLKYFGVSDNRQKSCAHIRPF</sequence>
<feature type="chain" id="PRO_5046947148" description="Glycoside hydrolase family 19 catalytic domain-containing protein" evidence="3">
    <location>
        <begin position="20"/>
        <end position="286"/>
    </location>
</feature>
<dbReference type="SUPFAM" id="SSF53955">
    <property type="entry name" value="Lysozyme-like"/>
    <property type="match status" value="1"/>
</dbReference>
<protein>
    <recommendedName>
        <fullName evidence="4">Glycoside hydrolase family 19 catalytic domain-containing protein</fullName>
    </recommendedName>
</protein>
<keyword evidence="2" id="KW-1015">Disulfide bond</keyword>
<comment type="caution">
    <text evidence="5">The sequence shown here is derived from an EMBL/GenBank/DDBJ whole genome shotgun (WGS) entry which is preliminary data.</text>
</comment>
<reference evidence="5 6" key="1">
    <citation type="journal article" date="2024" name="BMC Biol.">
        <title>Comparative genomics of Ascetosporea gives new insight into the evolutionary basis for animal parasitism in Rhizaria.</title>
        <authorList>
            <person name="Hiltunen Thoren M."/>
            <person name="Onut-Brannstrom I."/>
            <person name="Alfjorden A."/>
            <person name="Peckova H."/>
            <person name="Swords F."/>
            <person name="Hooper C."/>
            <person name="Holzer A.S."/>
            <person name="Bass D."/>
            <person name="Burki F."/>
        </authorList>
    </citation>
    <scope>NUCLEOTIDE SEQUENCE [LARGE SCALE GENOMIC DNA]</scope>
    <source>
        <strain evidence="5">20-A016</strain>
    </source>
</reference>
<keyword evidence="6" id="KW-1185">Reference proteome</keyword>
<dbReference type="Proteomes" id="UP001439008">
    <property type="component" value="Unassembled WGS sequence"/>
</dbReference>
<dbReference type="InterPro" id="IPR023346">
    <property type="entry name" value="Lysozyme-like_dom_sf"/>
</dbReference>
<dbReference type="PANTHER" id="PTHR22595:SF79">
    <property type="entry name" value="CHITINASE 12"/>
    <property type="match status" value="1"/>
</dbReference>
<dbReference type="Gene3D" id="1.10.530.10">
    <property type="match status" value="1"/>
</dbReference>
<dbReference type="PIRSF" id="PIRSF001060">
    <property type="entry name" value="Endochitinase"/>
    <property type="match status" value="1"/>
</dbReference>
<dbReference type="PANTHER" id="PTHR22595">
    <property type="entry name" value="CHITINASE-RELATED"/>
    <property type="match status" value="1"/>
</dbReference>
<dbReference type="Pfam" id="PF00182">
    <property type="entry name" value="Glyco_hydro_19"/>
    <property type="match status" value="1"/>
</dbReference>
<accession>A0ABV2AFM5</accession>
<evidence type="ECO:0000256" key="1">
    <source>
        <dbReference type="ARBA" id="ARBA00022821"/>
    </source>
</evidence>
<name>A0ABV2AFM5_9EUKA</name>
<organism evidence="5 6">
    <name type="scientific">Bonamia ostreae</name>
    <dbReference type="NCBI Taxonomy" id="126728"/>
    <lineage>
        <taxon>Eukaryota</taxon>
        <taxon>Sar</taxon>
        <taxon>Rhizaria</taxon>
        <taxon>Endomyxa</taxon>
        <taxon>Ascetosporea</taxon>
        <taxon>Haplosporida</taxon>
        <taxon>Bonamia</taxon>
    </lineage>
</organism>
<dbReference type="InterPro" id="IPR016283">
    <property type="entry name" value="Glyco_hydro_19"/>
</dbReference>
<dbReference type="EMBL" id="JBDODL010000073">
    <property type="protein sequence ID" value="MES1918499.1"/>
    <property type="molecule type" value="Genomic_DNA"/>
</dbReference>
<gene>
    <name evidence="5" type="ORF">MHBO_000463</name>
</gene>
<keyword evidence="3" id="KW-0732">Signal</keyword>
<dbReference type="Gene3D" id="3.30.20.10">
    <property type="entry name" value="Endochitinase, domain 2"/>
    <property type="match status" value="1"/>
</dbReference>
<evidence type="ECO:0000259" key="4">
    <source>
        <dbReference type="Pfam" id="PF00182"/>
    </source>
</evidence>
<keyword evidence="1" id="KW-0611">Plant defense</keyword>
<dbReference type="InterPro" id="IPR000726">
    <property type="entry name" value="Glyco_hydro_19_cat"/>
</dbReference>